<evidence type="ECO:0000313" key="1">
    <source>
        <dbReference type="EMBL" id="CAE7504745.1"/>
    </source>
</evidence>
<name>A0A812T1J8_9DINO</name>
<reference evidence="1" key="1">
    <citation type="submission" date="2021-02" db="EMBL/GenBank/DDBJ databases">
        <authorList>
            <person name="Dougan E. K."/>
            <person name="Rhodes N."/>
            <person name="Thang M."/>
            <person name="Chan C."/>
        </authorList>
    </citation>
    <scope>NUCLEOTIDE SEQUENCE</scope>
</reference>
<keyword evidence="2" id="KW-1185">Reference proteome</keyword>
<protein>
    <submittedName>
        <fullName evidence="1">Uncharacterized protein</fullName>
    </submittedName>
</protein>
<sequence>MELAVLVETAASFMQHWHCSQGLEWPGSSRLCPGRGRGQPETEIAGEVFCDKSSCRVATALQWSLSDSASRPDLIDGCRLGVGWFMFGWAWLGISPVDKGESGQCLLVTGRYGFRACVLRSSASPCAFCEIRVGDLLAAAGVHLDQECSRCADFNVTGEKAWLRNVGVELDVTLFYTNLWFSWRDPSTWLLPAKEPSFELKVSARQPIEGVRTIRTISAAQSYIDTKDLQNESLRVTRRAHGIRLHFRQQGVLGAWDPMSLAYFLLQSCTFLGVAWTLTELLCSFAPVLYSALRWPMPTWYDCLQPVAAAWLRAQKFPESVSDLTLLPSGAAMAYRLLRLGLALVTLRYALGPAYIQDAGSRALPRRAAVFGSAGALASSPSSVRALPGSPRFAGTYDDPAFPGCPREIVPQGRDVIVRGVDGPAADCAGKAWQATGRRGRGMPDTLQPNELLLDFSARGGPSDVIAVWVPGLGLRFPDGSEWRRRR</sequence>
<accession>A0A812T1J8</accession>
<dbReference type="OrthoDB" id="411787at2759"/>
<evidence type="ECO:0000313" key="2">
    <source>
        <dbReference type="Proteomes" id="UP000604046"/>
    </source>
</evidence>
<dbReference type="Proteomes" id="UP000604046">
    <property type="component" value="Unassembled WGS sequence"/>
</dbReference>
<gene>
    <name evidence="1" type="ORF">SNAT2548_LOCUS28270</name>
</gene>
<dbReference type="EMBL" id="CAJNDS010002511">
    <property type="protein sequence ID" value="CAE7504745.1"/>
    <property type="molecule type" value="Genomic_DNA"/>
</dbReference>
<dbReference type="AlphaFoldDB" id="A0A812T1J8"/>
<organism evidence="1 2">
    <name type="scientific">Symbiodinium natans</name>
    <dbReference type="NCBI Taxonomy" id="878477"/>
    <lineage>
        <taxon>Eukaryota</taxon>
        <taxon>Sar</taxon>
        <taxon>Alveolata</taxon>
        <taxon>Dinophyceae</taxon>
        <taxon>Suessiales</taxon>
        <taxon>Symbiodiniaceae</taxon>
        <taxon>Symbiodinium</taxon>
    </lineage>
</organism>
<comment type="caution">
    <text evidence="1">The sequence shown here is derived from an EMBL/GenBank/DDBJ whole genome shotgun (WGS) entry which is preliminary data.</text>
</comment>
<proteinExistence type="predicted"/>